<dbReference type="AlphaFoldDB" id="J3LM58"/>
<sequence length="95" mass="10505">MTSKTKVILLDWVLENWNRGQILDVVDSRLSGEYVVKEANLVLKLGLSSQQLPSARPSMRQVTQVLQYLDGTVQAPDMPCWKHPLATTAGPGSDL</sequence>
<name>J3LM58_ORYBR</name>
<reference evidence="1" key="1">
    <citation type="journal article" date="2013" name="Nat. Commun.">
        <title>Whole-genome sequencing of Oryza brachyantha reveals mechanisms underlying Oryza genome evolution.</title>
        <authorList>
            <person name="Chen J."/>
            <person name="Huang Q."/>
            <person name="Gao D."/>
            <person name="Wang J."/>
            <person name="Lang Y."/>
            <person name="Liu T."/>
            <person name="Li B."/>
            <person name="Bai Z."/>
            <person name="Luis Goicoechea J."/>
            <person name="Liang C."/>
            <person name="Chen C."/>
            <person name="Zhang W."/>
            <person name="Sun S."/>
            <person name="Liao Y."/>
            <person name="Zhang X."/>
            <person name="Yang L."/>
            <person name="Song C."/>
            <person name="Wang M."/>
            <person name="Shi J."/>
            <person name="Liu G."/>
            <person name="Liu J."/>
            <person name="Zhou H."/>
            <person name="Zhou W."/>
            <person name="Yu Q."/>
            <person name="An N."/>
            <person name="Chen Y."/>
            <person name="Cai Q."/>
            <person name="Wang B."/>
            <person name="Liu B."/>
            <person name="Min J."/>
            <person name="Huang Y."/>
            <person name="Wu H."/>
            <person name="Li Z."/>
            <person name="Zhang Y."/>
            <person name="Yin Y."/>
            <person name="Song W."/>
            <person name="Jiang J."/>
            <person name="Jackson S.A."/>
            <person name="Wing R.A."/>
            <person name="Wang J."/>
            <person name="Chen M."/>
        </authorList>
    </citation>
    <scope>NUCLEOTIDE SEQUENCE [LARGE SCALE GENOMIC DNA]</scope>
    <source>
        <strain evidence="1">cv. IRGC 101232</strain>
    </source>
</reference>
<keyword evidence="2" id="KW-1185">Reference proteome</keyword>
<reference evidence="1" key="2">
    <citation type="submission" date="2013-04" db="UniProtKB">
        <authorList>
            <consortium name="EnsemblPlants"/>
        </authorList>
    </citation>
    <scope>IDENTIFICATION</scope>
</reference>
<dbReference type="OMA" id="CANPDAN"/>
<dbReference type="Gene3D" id="1.10.510.10">
    <property type="entry name" value="Transferase(Phosphotransferase) domain 1"/>
    <property type="match status" value="1"/>
</dbReference>
<evidence type="ECO:0000313" key="2">
    <source>
        <dbReference type="Proteomes" id="UP000006038"/>
    </source>
</evidence>
<dbReference type="HOGENOM" id="CLU_2376207_0_0_1"/>
<dbReference type="Proteomes" id="UP000006038">
    <property type="component" value="Chromosome 3"/>
</dbReference>
<accession>J3LM58</accession>
<dbReference type="Gramene" id="OB03G21340.1">
    <property type="protein sequence ID" value="OB03G21340.1"/>
    <property type="gene ID" value="OB03G21340"/>
</dbReference>
<dbReference type="EnsemblPlants" id="OB03G21340.1">
    <property type="protein sequence ID" value="OB03G21340.1"/>
    <property type="gene ID" value="OB03G21340"/>
</dbReference>
<protein>
    <submittedName>
        <fullName evidence="1">Uncharacterized protein</fullName>
    </submittedName>
</protein>
<organism evidence="1">
    <name type="scientific">Oryza brachyantha</name>
    <name type="common">malo sina</name>
    <dbReference type="NCBI Taxonomy" id="4533"/>
    <lineage>
        <taxon>Eukaryota</taxon>
        <taxon>Viridiplantae</taxon>
        <taxon>Streptophyta</taxon>
        <taxon>Embryophyta</taxon>
        <taxon>Tracheophyta</taxon>
        <taxon>Spermatophyta</taxon>
        <taxon>Magnoliopsida</taxon>
        <taxon>Liliopsida</taxon>
        <taxon>Poales</taxon>
        <taxon>Poaceae</taxon>
        <taxon>BOP clade</taxon>
        <taxon>Oryzoideae</taxon>
        <taxon>Oryzeae</taxon>
        <taxon>Oryzinae</taxon>
        <taxon>Oryza</taxon>
    </lineage>
</organism>
<evidence type="ECO:0000313" key="1">
    <source>
        <dbReference type="EnsemblPlants" id="OB03G21340.1"/>
    </source>
</evidence>
<dbReference type="STRING" id="4533.J3LM58"/>
<proteinExistence type="predicted"/>